<gene>
    <name evidence="1" type="ORF">H9L05_15425</name>
</gene>
<evidence type="ECO:0000313" key="1">
    <source>
        <dbReference type="EMBL" id="QNP51408.1"/>
    </source>
</evidence>
<name>A0A7H0GSZ2_9BACT</name>
<protein>
    <recommendedName>
        <fullName evidence="3">Lipoprotein</fullName>
    </recommendedName>
</protein>
<keyword evidence="2" id="KW-1185">Reference proteome</keyword>
<evidence type="ECO:0008006" key="3">
    <source>
        <dbReference type="Google" id="ProtNLM"/>
    </source>
</evidence>
<dbReference type="AlphaFoldDB" id="A0A7H0GSZ2"/>
<organism evidence="1 2">
    <name type="scientific">Hymenobacter qilianensis</name>
    <dbReference type="NCBI Taxonomy" id="1385715"/>
    <lineage>
        <taxon>Bacteria</taxon>
        <taxon>Pseudomonadati</taxon>
        <taxon>Bacteroidota</taxon>
        <taxon>Cytophagia</taxon>
        <taxon>Cytophagales</taxon>
        <taxon>Hymenobacteraceae</taxon>
        <taxon>Hymenobacter</taxon>
    </lineage>
</organism>
<dbReference type="Proteomes" id="UP000516093">
    <property type="component" value="Chromosome"/>
</dbReference>
<dbReference type="RefSeq" id="WP_187731692.1">
    <property type="nucleotide sequence ID" value="NZ_BMFN01000003.1"/>
</dbReference>
<dbReference type="PROSITE" id="PS51257">
    <property type="entry name" value="PROKAR_LIPOPROTEIN"/>
    <property type="match status" value="1"/>
</dbReference>
<proteinExistence type="predicted"/>
<evidence type="ECO:0000313" key="2">
    <source>
        <dbReference type="Proteomes" id="UP000516093"/>
    </source>
</evidence>
<reference evidence="1 2" key="1">
    <citation type="submission" date="2020-08" db="EMBL/GenBank/DDBJ databases">
        <title>Genome sequence of Hymenobacter qilianensis JCM 19763T.</title>
        <authorList>
            <person name="Hyun D.-W."/>
            <person name="Bae J.-W."/>
        </authorList>
    </citation>
    <scope>NUCLEOTIDE SEQUENCE [LARGE SCALE GENOMIC DNA]</scope>
    <source>
        <strain evidence="1 2">JCM 19763</strain>
    </source>
</reference>
<dbReference type="EMBL" id="CP060784">
    <property type="protein sequence ID" value="QNP51408.1"/>
    <property type="molecule type" value="Genomic_DNA"/>
</dbReference>
<accession>A0A7H0GSZ2</accession>
<sequence length="189" mass="22245">MRIEHLTLVILFLFSSCKPRLINHKITIEVFDTSKTTLLGVKSNNFRGTIFTYKYPFTLLHVSDIDSLKRFTPTLEELQEAEYILSRKLQFVNRSRMNQSDDNPIIHKNLNKYFRQYVGFVNKKGDKIIHINFHWDEYTLVDKIRGSLDTRLKYDSDYSTVFDGGSYYWEVNVNLTKNKLSDLQVNGTS</sequence>
<dbReference type="KEGG" id="hqi:H9L05_15425"/>